<sequence>MQLIMNCHENNELSLNLLEHYFVSTASFVFELTPYSHWKAILYEVMNIQSTFLWNFTDAMTMCVSLYLTSYFRDLNKLIENQQRL</sequence>
<dbReference type="EMBL" id="CAKXAJ010005799">
    <property type="protein sequence ID" value="CAH2209409.1"/>
    <property type="molecule type" value="Genomic_DNA"/>
</dbReference>
<keyword evidence="2" id="KW-1185">Reference proteome</keyword>
<dbReference type="Pfam" id="PF06151">
    <property type="entry name" value="Trehalose_recp"/>
    <property type="match status" value="1"/>
</dbReference>
<proteinExistence type="predicted"/>
<protein>
    <submittedName>
        <fullName evidence="1">Jg25051 protein</fullName>
    </submittedName>
</protein>
<evidence type="ECO:0000313" key="2">
    <source>
        <dbReference type="Proteomes" id="UP000838756"/>
    </source>
</evidence>
<organism evidence="1 2">
    <name type="scientific">Pararge aegeria aegeria</name>
    <dbReference type="NCBI Taxonomy" id="348720"/>
    <lineage>
        <taxon>Eukaryota</taxon>
        <taxon>Metazoa</taxon>
        <taxon>Ecdysozoa</taxon>
        <taxon>Arthropoda</taxon>
        <taxon>Hexapoda</taxon>
        <taxon>Insecta</taxon>
        <taxon>Pterygota</taxon>
        <taxon>Neoptera</taxon>
        <taxon>Endopterygota</taxon>
        <taxon>Lepidoptera</taxon>
        <taxon>Glossata</taxon>
        <taxon>Ditrysia</taxon>
        <taxon>Papilionoidea</taxon>
        <taxon>Nymphalidae</taxon>
        <taxon>Satyrinae</taxon>
        <taxon>Satyrini</taxon>
        <taxon>Parargina</taxon>
        <taxon>Pararge</taxon>
    </lineage>
</organism>
<accession>A0A8S4QGU6</accession>
<reference evidence="1" key="1">
    <citation type="submission" date="2022-03" db="EMBL/GenBank/DDBJ databases">
        <authorList>
            <person name="Lindestad O."/>
        </authorList>
    </citation>
    <scope>NUCLEOTIDE SEQUENCE</scope>
</reference>
<evidence type="ECO:0000313" key="1">
    <source>
        <dbReference type="EMBL" id="CAH2209409.1"/>
    </source>
</evidence>
<comment type="caution">
    <text evidence="1">The sequence shown here is derived from an EMBL/GenBank/DDBJ whole genome shotgun (WGS) entry which is preliminary data.</text>
</comment>
<dbReference type="InterPro" id="IPR009318">
    <property type="entry name" value="Gustatory_rcpt"/>
</dbReference>
<dbReference type="Proteomes" id="UP000838756">
    <property type="component" value="Unassembled WGS sequence"/>
</dbReference>
<dbReference type="GO" id="GO:0016020">
    <property type="term" value="C:membrane"/>
    <property type="evidence" value="ECO:0007669"/>
    <property type="project" value="InterPro"/>
</dbReference>
<dbReference type="OrthoDB" id="5800391at2759"/>
<name>A0A8S4QGU6_9NEOP</name>
<dbReference type="AlphaFoldDB" id="A0A8S4QGU6"/>
<gene>
    <name evidence="1" type="primary">jg25051</name>
    <name evidence="1" type="ORF">PAEG_LOCUS1808</name>
</gene>
<feature type="non-terminal residue" evidence="1">
    <location>
        <position position="1"/>
    </location>
</feature>
<dbReference type="GO" id="GO:0008527">
    <property type="term" value="F:taste receptor activity"/>
    <property type="evidence" value="ECO:0007669"/>
    <property type="project" value="InterPro"/>
</dbReference>